<evidence type="ECO:0000313" key="1">
    <source>
        <dbReference type="EMBL" id="MFD2742628.1"/>
    </source>
</evidence>
<proteinExistence type="predicted"/>
<name>A0ABW5UB89_9SPHI</name>
<accession>A0ABW5UB89</accession>
<organism evidence="1 2">
    <name type="scientific">Sphingobacterium populi</name>
    <dbReference type="NCBI Taxonomy" id="1812824"/>
    <lineage>
        <taxon>Bacteria</taxon>
        <taxon>Pseudomonadati</taxon>
        <taxon>Bacteroidota</taxon>
        <taxon>Sphingobacteriia</taxon>
        <taxon>Sphingobacteriales</taxon>
        <taxon>Sphingobacteriaceae</taxon>
        <taxon>Sphingobacterium</taxon>
    </lineage>
</organism>
<gene>
    <name evidence="1" type="ORF">ACFSQ6_04405</name>
</gene>
<comment type="caution">
    <text evidence="1">The sequence shown here is derived from an EMBL/GenBank/DDBJ whole genome shotgun (WGS) entry which is preliminary data.</text>
</comment>
<dbReference type="EMBL" id="JBHUMB010000006">
    <property type="protein sequence ID" value="MFD2742628.1"/>
    <property type="molecule type" value="Genomic_DNA"/>
</dbReference>
<evidence type="ECO:0000313" key="2">
    <source>
        <dbReference type="Proteomes" id="UP001597418"/>
    </source>
</evidence>
<dbReference type="Proteomes" id="UP001597418">
    <property type="component" value="Unassembled WGS sequence"/>
</dbReference>
<dbReference type="RefSeq" id="WP_380883926.1">
    <property type="nucleotide sequence ID" value="NZ_JBHUMB010000006.1"/>
</dbReference>
<protein>
    <submittedName>
        <fullName evidence="1">Uncharacterized protein</fullName>
    </submittedName>
</protein>
<keyword evidence="2" id="KW-1185">Reference proteome</keyword>
<reference evidence="2" key="1">
    <citation type="journal article" date="2019" name="Int. J. Syst. Evol. Microbiol.">
        <title>The Global Catalogue of Microorganisms (GCM) 10K type strain sequencing project: providing services to taxonomists for standard genome sequencing and annotation.</title>
        <authorList>
            <consortium name="The Broad Institute Genomics Platform"/>
            <consortium name="The Broad Institute Genome Sequencing Center for Infectious Disease"/>
            <person name="Wu L."/>
            <person name="Ma J."/>
        </authorList>
    </citation>
    <scope>NUCLEOTIDE SEQUENCE [LARGE SCALE GENOMIC DNA]</scope>
    <source>
        <strain evidence="2">KCTC 42247</strain>
    </source>
</reference>
<sequence>MVRSMLFFVLPVVLSLPANQTTRSIVKENILWQDTVVLPRDTIGIEEVLIERDVLSAEEQYERNKNDYRIIYLNGDNRNIIEGFGIFPPVIVINVNKLYNHFSVSGKRARSLQNILENTFKHGKVKESWYPITQQLTKLDGQQLDDFRRYYQPEFDWWESAEGYDRMDYVFKRLKDFQDSVVHIRTYLALPMKKTPSLSDR</sequence>